<gene>
    <name evidence="1" type="ORF">SAMN05216236_15111</name>
</gene>
<protein>
    <submittedName>
        <fullName evidence="1">Uncharacterized protein</fullName>
    </submittedName>
</protein>
<evidence type="ECO:0000313" key="1">
    <source>
        <dbReference type="EMBL" id="SFU20368.1"/>
    </source>
</evidence>
<evidence type="ECO:0000313" key="2">
    <source>
        <dbReference type="Proteomes" id="UP000182466"/>
    </source>
</evidence>
<organism evidence="1 2">
    <name type="scientific">Sedimentitalea nanhaiensis</name>
    <dbReference type="NCBI Taxonomy" id="999627"/>
    <lineage>
        <taxon>Bacteria</taxon>
        <taxon>Pseudomonadati</taxon>
        <taxon>Pseudomonadota</taxon>
        <taxon>Alphaproteobacteria</taxon>
        <taxon>Rhodobacterales</taxon>
        <taxon>Paracoccaceae</taxon>
        <taxon>Sedimentitalea</taxon>
    </lineage>
</organism>
<proteinExistence type="predicted"/>
<dbReference type="RefSeq" id="WP_154665551.1">
    <property type="nucleotide sequence ID" value="NZ_FPAW01000051.1"/>
</dbReference>
<sequence>MTKLMKKIRATLRSLGDKAKVTISVALSIPGFLKVEVEYEKTLVPPDQSDPA</sequence>
<keyword evidence="2" id="KW-1185">Reference proteome</keyword>
<dbReference type="AlphaFoldDB" id="A0A1I7E8U6"/>
<dbReference type="STRING" id="999627.SAMN05216236_15111"/>
<dbReference type="Proteomes" id="UP000182466">
    <property type="component" value="Unassembled WGS sequence"/>
</dbReference>
<dbReference type="EMBL" id="FPAW01000051">
    <property type="protein sequence ID" value="SFU20368.1"/>
    <property type="molecule type" value="Genomic_DNA"/>
</dbReference>
<name>A0A1I7E8U6_9RHOB</name>
<accession>A0A1I7E8U6</accession>
<reference evidence="1 2" key="1">
    <citation type="submission" date="2016-10" db="EMBL/GenBank/DDBJ databases">
        <authorList>
            <person name="de Groot N.N."/>
        </authorList>
    </citation>
    <scope>NUCLEOTIDE SEQUENCE [LARGE SCALE GENOMIC DNA]</scope>
    <source>
        <strain evidence="1 2">CGMCC 1.10959</strain>
    </source>
</reference>